<protein>
    <submittedName>
        <fullName evidence="2">Uncharacterized protein</fullName>
    </submittedName>
</protein>
<dbReference type="RefSeq" id="WP_199925204.1">
    <property type="nucleotide sequence ID" value="NZ_JALPRY010000018.1"/>
</dbReference>
<evidence type="ECO:0000313" key="3">
    <source>
        <dbReference type="Proteomes" id="UP001202827"/>
    </source>
</evidence>
<keyword evidence="1" id="KW-0472">Membrane</keyword>
<keyword evidence="1" id="KW-0812">Transmembrane</keyword>
<name>A0ABT0IV09_9HYPH</name>
<gene>
    <name evidence="2" type="ORF">M0654_16890</name>
</gene>
<proteinExistence type="predicted"/>
<comment type="caution">
    <text evidence="2">The sequence shown here is derived from an EMBL/GenBank/DDBJ whole genome shotgun (WGS) entry which is preliminary data.</text>
</comment>
<organism evidence="2 3">
    <name type="scientific">Neorhizobium turbinariae</name>
    <dbReference type="NCBI Taxonomy" id="2937795"/>
    <lineage>
        <taxon>Bacteria</taxon>
        <taxon>Pseudomonadati</taxon>
        <taxon>Pseudomonadota</taxon>
        <taxon>Alphaproteobacteria</taxon>
        <taxon>Hyphomicrobiales</taxon>
        <taxon>Rhizobiaceae</taxon>
        <taxon>Rhizobium/Agrobacterium group</taxon>
        <taxon>Neorhizobium</taxon>
    </lineage>
</organism>
<dbReference type="EMBL" id="JALPRY010000018">
    <property type="protein sequence ID" value="MCK8781659.1"/>
    <property type="molecule type" value="Genomic_DNA"/>
</dbReference>
<dbReference type="Proteomes" id="UP001202827">
    <property type="component" value="Unassembled WGS sequence"/>
</dbReference>
<reference evidence="2 3" key="1">
    <citation type="submission" date="2022-04" db="EMBL/GenBank/DDBJ databases">
        <title>Rhizobium coralii sp. nov., isolated from coral Turbinaria peltata.</title>
        <authorList>
            <person name="Sun H."/>
        </authorList>
    </citation>
    <scope>NUCLEOTIDE SEQUENCE [LARGE SCALE GENOMIC DNA]</scope>
    <source>
        <strain evidence="2 3">NTR19</strain>
    </source>
</reference>
<sequence>MQLRKNRQLRTLVLLGVAAAYLLILLFWGSPLLAFTTWMGWVDPQAAR</sequence>
<keyword evidence="3" id="KW-1185">Reference proteome</keyword>
<keyword evidence="1" id="KW-1133">Transmembrane helix</keyword>
<feature type="transmembrane region" description="Helical" evidence="1">
    <location>
        <begin position="12"/>
        <end position="34"/>
    </location>
</feature>
<accession>A0ABT0IV09</accession>
<evidence type="ECO:0000313" key="2">
    <source>
        <dbReference type="EMBL" id="MCK8781659.1"/>
    </source>
</evidence>
<evidence type="ECO:0000256" key="1">
    <source>
        <dbReference type="SAM" id="Phobius"/>
    </source>
</evidence>